<reference evidence="3" key="1">
    <citation type="journal article" date="2005" name="Nature">
        <title>The map-based sequence of the rice genome.</title>
        <authorList>
            <consortium name="International rice genome sequencing project (IRGSP)"/>
            <person name="Matsumoto T."/>
            <person name="Wu J."/>
            <person name="Kanamori H."/>
            <person name="Katayose Y."/>
            <person name="Fujisawa M."/>
            <person name="Namiki N."/>
            <person name="Mizuno H."/>
            <person name="Yamamoto K."/>
            <person name="Antonio B.A."/>
            <person name="Baba T."/>
            <person name="Sakata K."/>
            <person name="Nagamura Y."/>
            <person name="Aoki H."/>
            <person name="Arikawa K."/>
            <person name="Arita K."/>
            <person name="Bito T."/>
            <person name="Chiden Y."/>
            <person name="Fujitsuka N."/>
            <person name="Fukunaka R."/>
            <person name="Hamada M."/>
            <person name="Harada C."/>
            <person name="Hayashi A."/>
            <person name="Hijishita S."/>
            <person name="Honda M."/>
            <person name="Hosokawa S."/>
            <person name="Ichikawa Y."/>
            <person name="Idonuma A."/>
            <person name="Iijima M."/>
            <person name="Ikeda M."/>
            <person name="Ikeno M."/>
            <person name="Ito K."/>
            <person name="Ito S."/>
            <person name="Ito T."/>
            <person name="Ito Y."/>
            <person name="Ito Y."/>
            <person name="Iwabuchi A."/>
            <person name="Kamiya K."/>
            <person name="Karasawa W."/>
            <person name="Kurita K."/>
            <person name="Katagiri S."/>
            <person name="Kikuta A."/>
            <person name="Kobayashi H."/>
            <person name="Kobayashi N."/>
            <person name="Machita K."/>
            <person name="Maehara T."/>
            <person name="Masukawa M."/>
            <person name="Mizubayashi T."/>
            <person name="Mukai Y."/>
            <person name="Nagasaki H."/>
            <person name="Nagata Y."/>
            <person name="Naito S."/>
            <person name="Nakashima M."/>
            <person name="Nakama Y."/>
            <person name="Nakamichi Y."/>
            <person name="Nakamura M."/>
            <person name="Meguro A."/>
            <person name="Negishi M."/>
            <person name="Ohta I."/>
            <person name="Ohta T."/>
            <person name="Okamoto M."/>
            <person name="Ono N."/>
            <person name="Saji S."/>
            <person name="Sakaguchi M."/>
            <person name="Sakai K."/>
            <person name="Shibata M."/>
            <person name="Shimokawa T."/>
            <person name="Song J."/>
            <person name="Takazaki Y."/>
            <person name="Terasawa K."/>
            <person name="Tsugane M."/>
            <person name="Tsuji K."/>
            <person name="Ueda S."/>
            <person name="Waki K."/>
            <person name="Yamagata H."/>
            <person name="Yamamoto M."/>
            <person name="Yamamoto S."/>
            <person name="Yamane H."/>
            <person name="Yoshiki S."/>
            <person name="Yoshihara R."/>
            <person name="Yukawa K."/>
            <person name="Zhong H."/>
            <person name="Yano M."/>
            <person name="Yuan Q."/>
            <person name="Ouyang S."/>
            <person name="Liu J."/>
            <person name="Jones K.M."/>
            <person name="Gansberger K."/>
            <person name="Moffat K."/>
            <person name="Hill J."/>
            <person name="Bera J."/>
            <person name="Fadrosh D."/>
            <person name="Jin S."/>
            <person name="Johri S."/>
            <person name="Kim M."/>
            <person name="Overton L."/>
            <person name="Reardon M."/>
            <person name="Tsitrin T."/>
            <person name="Vuong H."/>
            <person name="Weaver B."/>
            <person name="Ciecko A."/>
            <person name="Tallon L."/>
            <person name="Jackson J."/>
            <person name="Pai G."/>
            <person name="Aken S.V."/>
            <person name="Utterback T."/>
            <person name="Reidmuller S."/>
            <person name="Feldblyum T."/>
            <person name="Hsiao J."/>
            <person name="Zismann V."/>
            <person name="Iobst S."/>
            <person name="de Vazeille A.R."/>
            <person name="Buell C.R."/>
            <person name="Ying K."/>
            <person name="Li Y."/>
            <person name="Lu T."/>
            <person name="Huang Y."/>
            <person name="Zhao Q."/>
            <person name="Feng Q."/>
            <person name="Zhang L."/>
            <person name="Zhu J."/>
            <person name="Weng Q."/>
            <person name="Mu J."/>
            <person name="Lu Y."/>
            <person name="Fan D."/>
            <person name="Liu Y."/>
            <person name="Guan J."/>
            <person name="Zhang Y."/>
            <person name="Yu S."/>
            <person name="Liu X."/>
            <person name="Zhang Y."/>
            <person name="Hong G."/>
            <person name="Han B."/>
            <person name="Choisne N."/>
            <person name="Demange N."/>
            <person name="Orjeda G."/>
            <person name="Samain S."/>
            <person name="Cattolico L."/>
            <person name="Pelletier E."/>
            <person name="Couloux A."/>
            <person name="Segurens B."/>
            <person name="Wincker P."/>
            <person name="D'Hont A."/>
            <person name="Scarpelli C."/>
            <person name="Weissenbach J."/>
            <person name="Salanoubat M."/>
            <person name="Quetier F."/>
            <person name="Yu Y."/>
            <person name="Kim H.R."/>
            <person name="Rambo T."/>
            <person name="Currie J."/>
            <person name="Collura K."/>
            <person name="Luo M."/>
            <person name="Yang T."/>
            <person name="Ammiraju J.S.S."/>
            <person name="Engler F."/>
            <person name="Soderlund C."/>
            <person name="Wing R.A."/>
            <person name="Palmer L.E."/>
            <person name="de la Bastide M."/>
            <person name="Spiegel L."/>
            <person name="Nascimento L."/>
            <person name="Zutavern T."/>
            <person name="O'Shaughnessy A."/>
            <person name="Dike S."/>
            <person name="Dedhia N."/>
            <person name="Preston R."/>
            <person name="Balija V."/>
            <person name="McCombie W.R."/>
            <person name="Chow T."/>
            <person name="Chen H."/>
            <person name="Chung M."/>
            <person name="Chen C."/>
            <person name="Shaw J."/>
            <person name="Wu H."/>
            <person name="Hsiao K."/>
            <person name="Chao Y."/>
            <person name="Chu M."/>
            <person name="Cheng C."/>
            <person name="Hour A."/>
            <person name="Lee P."/>
            <person name="Lin S."/>
            <person name="Lin Y."/>
            <person name="Liou J."/>
            <person name="Liu S."/>
            <person name="Hsing Y."/>
            <person name="Raghuvanshi S."/>
            <person name="Mohanty A."/>
            <person name="Bharti A.K."/>
            <person name="Gaur A."/>
            <person name="Gupta V."/>
            <person name="Kumar D."/>
            <person name="Ravi V."/>
            <person name="Vij S."/>
            <person name="Kapur A."/>
            <person name="Khurana P."/>
            <person name="Khurana P."/>
            <person name="Khurana J.P."/>
            <person name="Tyagi A.K."/>
            <person name="Gaikwad K."/>
            <person name="Singh A."/>
            <person name="Dalal V."/>
            <person name="Srivastava S."/>
            <person name="Dixit A."/>
            <person name="Pal A.K."/>
            <person name="Ghazi I.A."/>
            <person name="Yadav M."/>
            <person name="Pandit A."/>
            <person name="Bhargava A."/>
            <person name="Sureshbabu K."/>
            <person name="Batra K."/>
            <person name="Sharma T.R."/>
            <person name="Mohapatra T."/>
            <person name="Singh N.K."/>
            <person name="Messing J."/>
            <person name="Nelson A.B."/>
            <person name="Fuks G."/>
            <person name="Kavchok S."/>
            <person name="Keizer G."/>
            <person name="Linton E."/>
            <person name="Llaca V."/>
            <person name="Song R."/>
            <person name="Tanyolac B."/>
            <person name="Young S."/>
            <person name="Ho-Il K."/>
            <person name="Hahn J.H."/>
            <person name="Sangsakoo G."/>
            <person name="Vanavichit A."/>
            <person name="de Mattos Luiz.A.T."/>
            <person name="Zimmer P.D."/>
            <person name="Malone G."/>
            <person name="Dellagostin O."/>
            <person name="de Oliveira A.C."/>
            <person name="Bevan M."/>
            <person name="Bancroft I."/>
            <person name="Minx P."/>
            <person name="Cordum H."/>
            <person name="Wilson R."/>
            <person name="Cheng Z."/>
            <person name="Jin W."/>
            <person name="Jiang J."/>
            <person name="Leong S.A."/>
            <person name="Iwama H."/>
            <person name="Gojobori T."/>
            <person name="Itoh T."/>
            <person name="Niimura Y."/>
            <person name="Fujii Y."/>
            <person name="Habara T."/>
            <person name="Sakai H."/>
            <person name="Sato Y."/>
            <person name="Wilson G."/>
            <person name="Kumar K."/>
            <person name="McCouch S."/>
            <person name="Juretic N."/>
            <person name="Hoen D."/>
            <person name="Wright S."/>
            <person name="Bruskiewich R."/>
            <person name="Bureau T."/>
            <person name="Miyao A."/>
            <person name="Hirochika H."/>
            <person name="Nishikawa T."/>
            <person name="Kadowaki K."/>
            <person name="Sugiura M."/>
            <person name="Burr B."/>
            <person name="Sasaki T."/>
        </authorList>
    </citation>
    <scope>NUCLEOTIDE SEQUENCE [LARGE SCALE GENOMIC DNA]</scope>
    <source>
        <strain evidence="3">cv. Nipponbare</strain>
    </source>
</reference>
<reference evidence="2 3" key="3">
    <citation type="journal article" date="2013" name="Rice">
        <title>Improvement of the Oryza sativa Nipponbare reference genome using next generation sequence and optical map data.</title>
        <authorList>
            <person name="Kawahara Y."/>
            <person name="de la Bastide M."/>
            <person name="Hamilton J.P."/>
            <person name="Kanamori H."/>
            <person name="McCombie W.R."/>
            <person name="Ouyang S."/>
            <person name="Schwartz D.C."/>
            <person name="Tanaka T."/>
            <person name="Wu J."/>
            <person name="Zhou S."/>
            <person name="Childs K.L."/>
            <person name="Davidson R.M."/>
            <person name="Lin H."/>
            <person name="Quesada-Ocampo L."/>
            <person name="Vaillancourt B."/>
            <person name="Sakai H."/>
            <person name="Lee S.S."/>
            <person name="Kim J."/>
            <person name="Numa H."/>
            <person name="Itoh T."/>
            <person name="Buell C.R."/>
            <person name="Matsumoto T."/>
        </authorList>
    </citation>
    <scope>NUCLEOTIDE SEQUENCE [LARGE SCALE GENOMIC DNA]</scope>
    <source>
        <strain evidence="3">cv. Nipponbare</strain>
    </source>
</reference>
<reference evidence="2 3" key="2">
    <citation type="journal article" date="2013" name="Plant Cell Physiol.">
        <title>Rice Annotation Project Database (RAP-DB): an integrative and interactive database for rice genomics.</title>
        <authorList>
            <person name="Sakai H."/>
            <person name="Lee S.S."/>
            <person name="Tanaka T."/>
            <person name="Numa H."/>
            <person name="Kim J."/>
            <person name="Kawahara Y."/>
            <person name="Wakimoto H."/>
            <person name="Yang C.C."/>
            <person name="Iwamoto M."/>
            <person name="Abe T."/>
            <person name="Yamada Y."/>
            <person name="Muto A."/>
            <person name="Inokuchi H."/>
            <person name="Ikemura T."/>
            <person name="Matsumoto T."/>
            <person name="Sasaki T."/>
            <person name="Itoh T."/>
        </authorList>
    </citation>
    <scope>NUCLEOTIDE SEQUENCE [LARGE SCALE GENOMIC DNA]</scope>
    <source>
        <strain evidence="3">cv. Nipponbare</strain>
    </source>
</reference>
<proteinExistence type="predicted"/>
<feature type="domain" description="RNase H type-1" evidence="1">
    <location>
        <begin position="71"/>
        <end position="109"/>
    </location>
</feature>
<organism evidence="2 3">
    <name type="scientific">Oryza sativa subsp. japonica</name>
    <name type="common">Rice</name>
    <dbReference type="NCBI Taxonomy" id="39947"/>
    <lineage>
        <taxon>Eukaryota</taxon>
        <taxon>Viridiplantae</taxon>
        <taxon>Streptophyta</taxon>
        <taxon>Embryophyta</taxon>
        <taxon>Tracheophyta</taxon>
        <taxon>Spermatophyta</taxon>
        <taxon>Magnoliopsida</taxon>
        <taxon>Liliopsida</taxon>
        <taxon>Poales</taxon>
        <taxon>Poaceae</taxon>
        <taxon>BOP clade</taxon>
        <taxon>Oryzoideae</taxon>
        <taxon>Oryzeae</taxon>
        <taxon>Oryzinae</taxon>
        <taxon>Oryza</taxon>
        <taxon>Oryza sativa</taxon>
    </lineage>
</organism>
<evidence type="ECO:0000313" key="2">
    <source>
        <dbReference type="EMBL" id="BAS95228.1"/>
    </source>
</evidence>
<evidence type="ECO:0000313" key="3">
    <source>
        <dbReference type="Proteomes" id="UP000059680"/>
    </source>
</evidence>
<dbReference type="AlphaFoldDB" id="A0A0P0WQA3"/>
<protein>
    <submittedName>
        <fullName evidence="2">Os05g0552451 protein</fullName>
    </submittedName>
</protein>
<name>A0A0P0WQA3_ORYSJ</name>
<keyword evidence="3" id="KW-1185">Reference proteome</keyword>
<dbReference type="PaxDb" id="39947-A0A0P0WQA3"/>
<dbReference type="GO" id="GO:0003676">
    <property type="term" value="F:nucleic acid binding"/>
    <property type="evidence" value="ECO:0007669"/>
    <property type="project" value="InterPro"/>
</dbReference>
<evidence type="ECO:0000259" key="1">
    <source>
        <dbReference type="Pfam" id="PF13456"/>
    </source>
</evidence>
<dbReference type="Pfam" id="PF13456">
    <property type="entry name" value="RVT_3"/>
    <property type="match status" value="1"/>
</dbReference>
<dbReference type="InParanoid" id="A0A0P0WQA3"/>
<dbReference type="GO" id="GO:0004523">
    <property type="term" value="F:RNA-DNA hybrid ribonuclease activity"/>
    <property type="evidence" value="ECO:0007669"/>
    <property type="project" value="InterPro"/>
</dbReference>
<dbReference type="InterPro" id="IPR002156">
    <property type="entry name" value="RNaseH_domain"/>
</dbReference>
<sequence length="111" mass="12220">MIHGKGSASIAESVSFLVSYEGQLLPIRQREDDKKGKGPMYREPNQISLSTSINKLTDKWCPPPERFAKLNVDAGFREETGDASVGFIFRDCRGLVLLAAHRTLHQCGSAA</sequence>
<dbReference type="Proteomes" id="UP000059680">
    <property type="component" value="Chromosome 5"/>
</dbReference>
<accession>A0A0P0WQA3</accession>
<dbReference type="EMBL" id="AP014961">
    <property type="protein sequence ID" value="BAS95228.1"/>
    <property type="molecule type" value="Genomic_DNA"/>
</dbReference>
<gene>
    <name evidence="2" type="ordered locus">Os05g0552451</name>
    <name evidence="2" type="ORF">OSNPB_050552451</name>
</gene>